<keyword evidence="2" id="KW-1185">Reference proteome</keyword>
<sequence length="439" mass="46463">MSTQPFRLSDAALTALGAGRPTADTLGTLRRAERTRQLLFLRQALRGVSGDPGWYADDPMTGLWAALPERGTRGPCGPHVLTSRCAGLTLTVRLEDTDPVRSRLGLTPTPALSPAEVAHWRTCLDRAWTVLVHRHRPAAETMAAVLRVIVPVRPDPSAEGISATSTEAFGAVAMSSPAGPDALAAGLLHETQHSVLNATHLLFDLVEPGGPAGYSPWRDDPRPAFGVLHGAYAYLAVTRFRRSEPGRAAAFEFARWRSAVAGAAAGLLAGGELTPAGVRFTSALLAEVRSWCDEPVEPEIQRLADLANADHRARWRLRNLTVAPEDTARLVAAWHAGSGPPPIAGVLTTTSGRALANSPRLPLIRAMVDGRELGGGADAACVRGDHGAAVTAYQNNWDGLALVSPHPALRHRPEVVRAAALALPGVPVGSLADWLSYCT</sequence>
<name>A0A1H2CGT8_9ACTN</name>
<dbReference type="RefSeq" id="WP_092548030.1">
    <property type="nucleotide sequence ID" value="NZ_BOMJ01000064.1"/>
</dbReference>
<proteinExistence type="predicted"/>
<dbReference type="NCBIfam" id="TIGR04267">
    <property type="entry name" value="mod_HExxH"/>
    <property type="match status" value="1"/>
</dbReference>
<gene>
    <name evidence="1" type="ORF">SAMN04489716_5813</name>
</gene>
<dbReference type="STRING" id="113562.SAMN04489716_5813"/>
<dbReference type="Proteomes" id="UP000198688">
    <property type="component" value="Chromosome I"/>
</dbReference>
<protein>
    <submittedName>
        <fullName evidence="1">HEXXH motif-containing protein</fullName>
    </submittedName>
</protein>
<dbReference type="AlphaFoldDB" id="A0A1H2CGT8"/>
<organism evidence="1 2">
    <name type="scientific">Actinoplanes derwentensis</name>
    <dbReference type="NCBI Taxonomy" id="113562"/>
    <lineage>
        <taxon>Bacteria</taxon>
        <taxon>Bacillati</taxon>
        <taxon>Actinomycetota</taxon>
        <taxon>Actinomycetes</taxon>
        <taxon>Micromonosporales</taxon>
        <taxon>Micromonosporaceae</taxon>
        <taxon>Actinoplanes</taxon>
    </lineage>
</organism>
<evidence type="ECO:0000313" key="2">
    <source>
        <dbReference type="Proteomes" id="UP000198688"/>
    </source>
</evidence>
<evidence type="ECO:0000313" key="1">
    <source>
        <dbReference type="EMBL" id="SDT69698.1"/>
    </source>
</evidence>
<dbReference type="EMBL" id="LT629758">
    <property type="protein sequence ID" value="SDT69698.1"/>
    <property type="molecule type" value="Genomic_DNA"/>
</dbReference>
<reference evidence="1 2" key="1">
    <citation type="submission" date="2016-10" db="EMBL/GenBank/DDBJ databases">
        <authorList>
            <person name="de Groot N.N."/>
        </authorList>
    </citation>
    <scope>NUCLEOTIDE SEQUENCE [LARGE SCALE GENOMIC DNA]</scope>
    <source>
        <strain evidence="1 2">DSM 43941</strain>
    </source>
</reference>
<dbReference type="InterPro" id="IPR026337">
    <property type="entry name" value="AKG_HExxH"/>
</dbReference>
<dbReference type="OrthoDB" id="796761at2"/>
<accession>A0A1H2CGT8</accession>